<name>A0A423VVY0_9PEZI</name>
<evidence type="ECO:0000313" key="3">
    <source>
        <dbReference type="Proteomes" id="UP000283895"/>
    </source>
</evidence>
<dbReference type="AlphaFoldDB" id="A0A423VVY0"/>
<proteinExistence type="predicted"/>
<gene>
    <name evidence="2" type="ORF">VMCG_08557</name>
</gene>
<dbReference type="Pfam" id="PF20150">
    <property type="entry name" value="2EXR"/>
    <property type="match status" value="1"/>
</dbReference>
<sequence length="275" mass="32742">MTNVALRPVDNKTLVHRFYDLPDELQLEVWEWVLRSPRVININFQRGRTPDTRRTWYFGRDHVVRLTYPALLLDYDNRLIFQNVCDFNRAIKVKDGDYSIDLELSLTRDIIFLQSFHHGQMFHTPSTVDSDSHRMLQLKRLRRVMVLAEELEEILSIEGYPEYTWCETRLFGPIGHRDCQVERYIVLLDNPQAVDNFVNYHDLLFFSEHEMLTILSSPTRYGWNPAAKHPDLETRVWRIAGAWNYWTQRGHIRLPKLQFARLRQCLLSGPRATTR</sequence>
<evidence type="ECO:0000259" key="1">
    <source>
        <dbReference type="Pfam" id="PF20150"/>
    </source>
</evidence>
<accession>A0A423VVY0</accession>
<protein>
    <recommendedName>
        <fullName evidence="1">2EXR domain-containing protein</fullName>
    </recommendedName>
</protein>
<evidence type="ECO:0000313" key="2">
    <source>
        <dbReference type="EMBL" id="ROV95182.1"/>
    </source>
</evidence>
<keyword evidence="3" id="KW-1185">Reference proteome</keyword>
<reference evidence="2 3" key="1">
    <citation type="submission" date="2015-09" db="EMBL/GenBank/DDBJ databases">
        <title>Host preference determinants of Valsa canker pathogens revealed by comparative genomics.</title>
        <authorList>
            <person name="Yin Z."/>
            <person name="Huang L."/>
        </authorList>
    </citation>
    <scope>NUCLEOTIDE SEQUENCE [LARGE SCALE GENOMIC DNA]</scope>
    <source>
        <strain evidence="2 3">03-1</strain>
    </source>
</reference>
<organism evidence="2 3">
    <name type="scientific">Cytospora schulzeri</name>
    <dbReference type="NCBI Taxonomy" id="448051"/>
    <lineage>
        <taxon>Eukaryota</taxon>
        <taxon>Fungi</taxon>
        <taxon>Dikarya</taxon>
        <taxon>Ascomycota</taxon>
        <taxon>Pezizomycotina</taxon>
        <taxon>Sordariomycetes</taxon>
        <taxon>Sordariomycetidae</taxon>
        <taxon>Diaporthales</taxon>
        <taxon>Cytosporaceae</taxon>
        <taxon>Cytospora</taxon>
    </lineage>
</organism>
<dbReference type="EMBL" id="LKEA01000037">
    <property type="protein sequence ID" value="ROV95182.1"/>
    <property type="molecule type" value="Genomic_DNA"/>
</dbReference>
<feature type="domain" description="2EXR" evidence="1">
    <location>
        <begin position="16"/>
        <end position="61"/>
    </location>
</feature>
<dbReference type="Proteomes" id="UP000283895">
    <property type="component" value="Unassembled WGS sequence"/>
</dbReference>
<comment type="caution">
    <text evidence="2">The sequence shown here is derived from an EMBL/GenBank/DDBJ whole genome shotgun (WGS) entry which is preliminary data.</text>
</comment>
<dbReference type="OrthoDB" id="3473305at2759"/>
<dbReference type="InterPro" id="IPR045518">
    <property type="entry name" value="2EXR"/>
</dbReference>